<feature type="compositionally biased region" description="Acidic residues" evidence="1">
    <location>
        <begin position="60"/>
        <end position="71"/>
    </location>
</feature>
<dbReference type="AlphaFoldDB" id="A0ABD3RBZ7"/>
<feature type="compositionally biased region" description="Basic and acidic residues" evidence="1">
    <location>
        <begin position="653"/>
        <end position="669"/>
    </location>
</feature>
<feature type="compositionally biased region" description="Low complexity" evidence="1">
    <location>
        <begin position="798"/>
        <end position="822"/>
    </location>
</feature>
<dbReference type="Proteomes" id="UP001530377">
    <property type="component" value="Unassembled WGS sequence"/>
</dbReference>
<protein>
    <submittedName>
        <fullName evidence="2">Uncharacterized protein</fullName>
    </submittedName>
</protein>
<comment type="caution">
    <text evidence="2">The sequence shown here is derived from an EMBL/GenBank/DDBJ whole genome shotgun (WGS) entry which is preliminary data.</text>
</comment>
<feature type="region of interest" description="Disordered" evidence="1">
    <location>
        <begin position="792"/>
        <end position="826"/>
    </location>
</feature>
<feature type="region of interest" description="Disordered" evidence="1">
    <location>
        <begin position="625"/>
        <end position="738"/>
    </location>
</feature>
<proteinExistence type="predicted"/>
<name>A0ABD3RBZ7_9STRA</name>
<feature type="compositionally biased region" description="Low complexity" evidence="1">
    <location>
        <begin position="494"/>
        <end position="506"/>
    </location>
</feature>
<evidence type="ECO:0000313" key="3">
    <source>
        <dbReference type="Proteomes" id="UP001530377"/>
    </source>
</evidence>
<feature type="compositionally biased region" description="Low complexity" evidence="1">
    <location>
        <begin position="313"/>
        <end position="327"/>
    </location>
</feature>
<feature type="compositionally biased region" description="Polar residues" evidence="1">
    <location>
        <begin position="512"/>
        <end position="526"/>
    </location>
</feature>
<feature type="compositionally biased region" description="Basic residues" evidence="1">
    <location>
        <begin position="17"/>
        <end position="26"/>
    </location>
</feature>
<reference evidence="2 3" key="1">
    <citation type="submission" date="2024-10" db="EMBL/GenBank/DDBJ databases">
        <title>Updated reference genomes for cyclostephanoid diatoms.</title>
        <authorList>
            <person name="Roberts W.R."/>
            <person name="Alverson A.J."/>
        </authorList>
    </citation>
    <scope>NUCLEOTIDE SEQUENCE [LARGE SCALE GENOMIC DNA]</scope>
    <source>
        <strain evidence="2 3">AJA228-03</strain>
    </source>
</reference>
<feature type="compositionally biased region" description="Basic and acidic residues" evidence="1">
    <location>
        <begin position="33"/>
        <end position="43"/>
    </location>
</feature>
<evidence type="ECO:0000256" key="1">
    <source>
        <dbReference type="SAM" id="MobiDB-lite"/>
    </source>
</evidence>
<dbReference type="EMBL" id="JALLPB020000336">
    <property type="protein sequence ID" value="KAL3810343.1"/>
    <property type="molecule type" value="Genomic_DNA"/>
</dbReference>
<keyword evidence="3" id="KW-1185">Reference proteome</keyword>
<feature type="region of interest" description="Disordered" evidence="1">
    <location>
        <begin position="310"/>
        <end position="346"/>
    </location>
</feature>
<feature type="compositionally biased region" description="Basic residues" evidence="1">
    <location>
        <begin position="884"/>
        <end position="894"/>
    </location>
</feature>
<organism evidence="2 3">
    <name type="scientific">Cyclostephanos tholiformis</name>
    <dbReference type="NCBI Taxonomy" id="382380"/>
    <lineage>
        <taxon>Eukaryota</taxon>
        <taxon>Sar</taxon>
        <taxon>Stramenopiles</taxon>
        <taxon>Ochrophyta</taxon>
        <taxon>Bacillariophyta</taxon>
        <taxon>Coscinodiscophyceae</taxon>
        <taxon>Thalassiosirophycidae</taxon>
        <taxon>Stephanodiscales</taxon>
        <taxon>Stephanodiscaceae</taxon>
        <taxon>Cyclostephanos</taxon>
    </lineage>
</organism>
<evidence type="ECO:0000313" key="2">
    <source>
        <dbReference type="EMBL" id="KAL3810343.1"/>
    </source>
</evidence>
<feature type="region of interest" description="Disordered" evidence="1">
    <location>
        <begin position="1"/>
        <end position="86"/>
    </location>
</feature>
<accession>A0ABD3RBZ7</accession>
<feature type="compositionally biased region" description="Basic and acidic residues" evidence="1">
    <location>
        <begin position="328"/>
        <end position="343"/>
    </location>
</feature>
<feature type="region of interest" description="Disordered" evidence="1">
    <location>
        <begin position="866"/>
        <end position="894"/>
    </location>
</feature>
<feature type="compositionally biased region" description="Polar residues" evidence="1">
    <location>
        <begin position="677"/>
        <end position="707"/>
    </location>
</feature>
<sequence length="894" mass="100812">MFPFNNGSGMLESLPVVKKRRSRKKASVPLDPETERQERELRLKIQQSLVTQHKSRKEIEEDEAQESDDTIEYPSNLVGGATEQMHHNDNSNFASMFSGKMCIGVNSGMPYPHMGGGRMQQQMQQRQFQYEAPNNQLYGNNYSLCVPISDSGRSEEVGGNLNIAQKMNQIELQFALQRIQLDNELKMREEIEIKRLHTRMRQELEIQKFQARFQSRPFSAQQGPQIFLSNPDEAVIGEKMPFVQHESKGSSQYALPCADQFQQQQDSYQHEYPDFTVAKSRLNWLHQQLQQQTQETIRPQADNVPFELRNHQTHQQQQQQSHLLHPHPYNEKQTDGDRPHNTHENNGQLVNFYDQQLNDQQLDDHQTSQLQQQQQLYQQHYLNETLQQLSASPDTIQENNGQDIRRHATDNQQQIEQKSIHISQKATLHESGRSFSSSLSESWLNGSIDNNYAFNSVVNFPNSCMSFEGSTVDVMDDKPPNPGNDAVERRVNDSRNMSNRNDSSSSGYAGAQSENNKANGIKTNDGGNATTTFMTNFLPSPFERNVVPEYDSFNDIKGSVSSSINDSMLSIDSVMLEDMMKRSFRTFDDGGTGMETNVSNNSDGYKHVFDSSSSFGNKLIGRSFGRASKRSTKSKTSQWTNSNPFEDTEESGNDVHDRNKSARTDKSSSGDDGAQVVIQNKNYGNDAQGDSSATTPFKMNSHTSPTESIVALHPIQENDMSECDSLRESKRSASSTHIESLLSVDSRMMEEIMKRSSQNPDAGASLSDVNFMNASFVTDYKKSVEGAIASLTDDSPISSHNDFSSSGRSRSSKASKQSIMSEISQWTRENPFDDSFDVLKEMEENDMHNSSDRGLTLLSMMSSMMSSISSEPLGDSLPDLSEHPKKKNNHSKES</sequence>
<feature type="region of interest" description="Disordered" evidence="1">
    <location>
        <begin position="471"/>
        <end position="526"/>
    </location>
</feature>
<gene>
    <name evidence="2" type="ORF">ACHAXA_003072</name>
</gene>